<keyword evidence="7" id="KW-1185">Reference proteome</keyword>
<dbReference type="PROSITE" id="PS50887">
    <property type="entry name" value="GGDEF"/>
    <property type="match status" value="1"/>
</dbReference>
<reference evidence="6 7" key="1">
    <citation type="submission" date="2018-06" db="EMBL/GenBank/DDBJ databases">
        <title>Azoarcus communis strain SWub3 genome.</title>
        <authorList>
            <person name="Zorraquino Salvo V."/>
            <person name="Toubiana D."/>
            <person name="Blumwald E."/>
        </authorList>
    </citation>
    <scope>NUCLEOTIDE SEQUENCE [LARGE SCALE GENOMIC DNA]</scope>
    <source>
        <strain evidence="6 7">SWub3</strain>
    </source>
</reference>
<gene>
    <name evidence="6" type="ORF">DNK49_08160</name>
</gene>
<dbReference type="InterPro" id="IPR043128">
    <property type="entry name" value="Rev_trsase/Diguanyl_cyclase"/>
</dbReference>
<dbReference type="PANTHER" id="PTHR45138:SF9">
    <property type="entry name" value="DIGUANYLATE CYCLASE DGCM-RELATED"/>
    <property type="match status" value="1"/>
</dbReference>
<dbReference type="AlphaFoldDB" id="A0A323UXI2"/>
<dbReference type="GO" id="GO:0052621">
    <property type="term" value="F:diguanylate cyclase activity"/>
    <property type="evidence" value="ECO:0007669"/>
    <property type="project" value="UniProtKB-EC"/>
</dbReference>
<feature type="coiled-coil region" evidence="3">
    <location>
        <begin position="421"/>
        <end position="448"/>
    </location>
</feature>
<dbReference type="SUPFAM" id="SSF55073">
    <property type="entry name" value="Nucleotide cyclase"/>
    <property type="match status" value="1"/>
</dbReference>
<dbReference type="Proteomes" id="UP000248259">
    <property type="component" value="Unassembled WGS sequence"/>
</dbReference>
<dbReference type="PANTHER" id="PTHR45138">
    <property type="entry name" value="REGULATORY COMPONENTS OF SENSORY TRANSDUCTION SYSTEM"/>
    <property type="match status" value="1"/>
</dbReference>
<dbReference type="RefSeq" id="WP_110523841.1">
    <property type="nucleotide sequence ID" value="NZ_QKOE01000004.1"/>
</dbReference>
<proteinExistence type="predicted"/>
<dbReference type="InterPro" id="IPR029787">
    <property type="entry name" value="Nucleotide_cyclase"/>
</dbReference>
<keyword evidence="3" id="KW-0175">Coiled coil</keyword>
<protein>
    <recommendedName>
        <fullName evidence="1">diguanylate cyclase</fullName>
        <ecNumber evidence="1">2.7.7.65</ecNumber>
    </recommendedName>
</protein>
<feature type="domain" description="GGDEF" evidence="5">
    <location>
        <begin position="479"/>
        <end position="610"/>
    </location>
</feature>
<feature type="region of interest" description="Disordered" evidence="4">
    <location>
        <begin position="1"/>
        <end position="38"/>
    </location>
</feature>
<evidence type="ECO:0000313" key="6">
    <source>
        <dbReference type="EMBL" id="PZA17197.1"/>
    </source>
</evidence>
<dbReference type="SMART" id="SM00267">
    <property type="entry name" value="GGDEF"/>
    <property type="match status" value="1"/>
</dbReference>
<dbReference type="CDD" id="cd01949">
    <property type="entry name" value="GGDEF"/>
    <property type="match status" value="1"/>
</dbReference>
<name>A0A323UXI2_9RHOO</name>
<evidence type="ECO:0000256" key="2">
    <source>
        <dbReference type="ARBA" id="ARBA00034247"/>
    </source>
</evidence>
<evidence type="ECO:0000256" key="4">
    <source>
        <dbReference type="SAM" id="MobiDB-lite"/>
    </source>
</evidence>
<evidence type="ECO:0000256" key="1">
    <source>
        <dbReference type="ARBA" id="ARBA00012528"/>
    </source>
</evidence>
<accession>A0A323UXI2</accession>
<dbReference type="NCBIfam" id="TIGR00254">
    <property type="entry name" value="GGDEF"/>
    <property type="match status" value="1"/>
</dbReference>
<sequence>MTRTSPPAKPMSGSSADAEGRNQGGGGGGTANASPSEIAREALRQLAVKRVPPTPDNYRELYYQISGSIADEAFPVRALKAIASSLPRSTPESLRLAQQFERGVASGQWPALKQAVLALCEGRDSEQRQWSPLIRELTQQLERRHLGITQARKRDALEHVLGTNAAADQLHMRLSALVRSWSQTEDDPAVKLAAPVADKLSAASGVADKDINGKALTALLNKVLTRGIVALAENNQQLANEAQAIAAALGAVSPGHDLAPLIEQVDHLLARAEWEGEERQTIRAALLNLLHLIIDNIRELVIDDSWLHGQLAVISEVFVNPLDIRLLDEVEHRLRDVIQKQGHLKRQLSDAQQRLKSMLAGFIDQLSAFSATTGDYELVLGRSADRIAQAKDISELSDVIDEILRETHNTRESAIRSGEELSSLREQVSSANQHILRLQRELDETSEMVRHDPLTGALNRKGLDEALAREISRMRRLGTSLCLSLLDIDNFKQINDQHGHVVGDDALRHLAGVIRDTLRPQDAVARYGGEEFLILLPETDLDQANAILVRLQRELTRRFFLANEQRLLITFSAGVACLDPDEDPLIAIDRADKAMYTAKRAGKNRVINAL</sequence>
<dbReference type="EC" id="2.7.7.65" evidence="1"/>
<dbReference type="Gene3D" id="3.30.70.270">
    <property type="match status" value="1"/>
</dbReference>
<evidence type="ECO:0000313" key="7">
    <source>
        <dbReference type="Proteomes" id="UP000248259"/>
    </source>
</evidence>
<dbReference type="InterPro" id="IPR000160">
    <property type="entry name" value="GGDEF_dom"/>
</dbReference>
<dbReference type="Pfam" id="PF00990">
    <property type="entry name" value="GGDEF"/>
    <property type="match status" value="1"/>
</dbReference>
<dbReference type="InterPro" id="IPR050469">
    <property type="entry name" value="Diguanylate_Cyclase"/>
</dbReference>
<dbReference type="EMBL" id="QKOE01000004">
    <property type="protein sequence ID" value="PZA17197.1"/>
    <property type="molecule type" value="Genomic_DNA"/>
</dbReference>
<comment type="catalytic activity">
    <reaction evidence="2">
        <text>2 GTP = 3',3'-c-di-GMP + 2 diphosphate</text>
        <dbReference type="Rhea" id="RHEA:24898"/>
        <dbReference type="ChEBI" id="CHEBI:33019"/>
        <dbReference type="ChEBI" id="CHEBI:37565"/>
        <dbReference type="ChEBI" id="CHEBI:58805"/>
        <dbReference type="EC" id="2.7.7.65"/>
    </reaction>
</comment>
<dbReference type="FunFam" id="3.30.70.270:FF:000001">
    <property type="entry name" value="Diguanylate cyclase domain protein"/>
    <property type="match status" value="1"/>
</dbReference>
<evidence type="ECO:0000259" key="5">
    <source>
        <dbReference type="PROSITE" id="PS50887"/>
    </source>
</evidence>
<organism evidence="6 7">
    <name type="scientific">Parazoarcus communis SWub3 = DSM 12120</name>
    <dbReference type="NCBI Taxonomy" id="1121029"/>
    <lineage>
        <taxon>Bacteria</taxon>
        <taxon>Pseudomonadati</taxon>
        <taxon>Pseudomonadota</taxon>
        <taxon>Betaproteobacteria</taxon>
        <taxon>Rhodocyclales</taxon>
        <taxon>Zoogloeaceae</taxon>
        <taxon>Parazoarcus</taxon>
    </lineage>
</organism>
<comment type="caution">
    <text evidence="6">The sequence shown here is derived from an EMBL/GenBank/DDBJ whole genome shotgun (WGS) entry which is preliminary data.</text>
</comment>
<evidence type="ECO:0000256" key="3">
    <source>
        <dbReference type="SAM" id="Coils"/>
    </source>
</evidence>
<dbReference type="OrthoDB" id="9813903at2"/>